<dbReference type="InterPro" id="IPR037997">
    <property type="entry name" value="Dgk1-like"/>
</dbReference>
<feature type="transmembrane region" description="Helical" evidence="1">
    <location>
        <begin position="6"/>
        <end position="25"/>
    </location>
</feature>
<evidence type="ECO:0000313" key="2">
    <source>
        <dbReference type="EMBL" id="VAW80803.1"/>
    </source>
</evidence>
<dbReference type="GO" id="GO:0004143">
    <property type="term" value="F:ATP-dependent diacylglycerol kinase activity"/>
    <property type="evidence" value="ECO:0007669"/>
    <property type="project" value="InterPro"/>
</dbReference>
<evidence type="ECO:0008006" key="3">
    <source>
        <dbReference type="Google" id="ProtNLM"/>
    </source>
</evidence>
<feature type="transmembrane region" description="Helical" evidence="1">
    <location>
        <begin position="270"/>
        <end position="292"/>
    </location>
</feature>
<gene>
    <name evidence="2" type="ORF">MNBD_GAMMA12-2393</name>
</gene>
<dbReference type="EMBL" id="UOFL01000205">
    <property type="protein sequence ID" value="VAW80803.1"/>
    <property type="molecule type" value="Genomic_DNA"/>
</dbReference>
<keyword evidence="1" id="KW-0812">Transmembrane</keyword>
<feature type="transmembrane region" description="Helical" evidence="1">
    <location>
        <begin position="67"/>
        <end position="85"/>
    </location>
</feature>
<feature type="transmembrane region" description="Helical" evidence="1">
    <location>
        <begin position="161"/>
        <end position="179"/>
    </location>
</feature>
<feature type="transmembrane region" description="Helical" evidence="1">
    <location>
        <begin position="438"/>
        <end position="456"/>
    </location>
</feature>
<feature type="transmembrane region" description="Helical" evidence="1">
    <location>
        <begin position="403"/>
        <end position="422"/>
    </location>
</feature>
<dbReference type="AlphaFoldDB" id="A0A3B0YXY3"/>
<feature type="transmembrane region" description="Helical" evidence="1">
    <location>
        <begin position="241"/>
        <end position="258"/>
    </location>
</feature>
<feature type="transmembrane region" description="Helical" evidence="1">
    <location>
        <begin position="312"/>
        <end position="332"/>
    </location>
</feature>
<feature type="transmembrane region" description="Helical" evidence="1">
    <location>
        <begin position="339"/>
        <end position="361"/>
    </location>
</feature>
<dbReference type="PANTHER" id="PTHR31303:SF1">
    <property type="entry name" value="CTP-DEPENDENT DIACYLGLYCEROL KINASE 1"/>
    <property type="match status" value="1"/>
</dbReference>
<feature type="transmembrane region" description="Helical" evidence="1">
    <location>
        <begin position="376"/>
        <end position="396"/>
    </location>
</feature>
<organism evidence="2">
    <name type="scientific">hydrothermal vent metagenome</name>
    <dbReference type="NCBI Taxonomy" id="652676"/>
    <lineage>
        <taxon>unclassified sequences</taxon>
        <taxon>metagenomes</taxon>
        <taxon>ecological metagenomes</taxon>
    </lineage>
</organism>
<accession>A0A3B0YXY3</accession>
<name>A0A3B0YXY3_9ZZZZ</name>
<dbReference type="PANTHER" id="PTHR31303">
    <property type="entry name" value="CTP-DEPENDENT DIACYLGLYCEROL KINASE 1"/>
    <property type="match status" value="1"/>
</dbReference>
<proteinExistence type="predicted"/>
<feature type="transmembrane region" description="Helical" evidence="1">
    <location>
        <begin position="132"/>
        <end position="149"/>
    </location>
</feature>
<keyword evidence="1" id="KW-1133">Transmembrane helix</keyword>
<evidence type="ECO:0000256" key="1">
    <source>
        <dbReference type="SAM" id="Phobius"/>
    </source>
</evidence>
<reference evidence="2" key="1">
    <citation type="submission" date="2018-06" db="EMBL/GenBank/DDBJ databases">
        <authorList>
            <person name="Zhirakovskaya E."/>
        </authorList>
    </citation>
    <scope>NUCLEOTIDE SEQUENCE</scope>
</reference>
<feature type="transmembrane region" description="Helical" evidence="1">
    <location>
        <begin position="191"/>
        <end position="208"/>
    </location>
</feature>
<sequence>MKDYALIDSAVFGLVLVPVILLLLLASLRFYQVKFKPHPETVRKLMHSLMGVLTLSFPWLFQETWPVWVLAASSMLLLFLLRTLPALKAGVSNVLNAVERNTLGEIYFPLAVATIFQFSNGVLILYLIPVMVLSFADAMAAIVGLRYGHIRYQTCEGQKSLEGSVAFLLVTTLCVHIPLLLLTDMGRSETLLIALLLGILVMLFEAIAWRGLDNLFIPFACFFLLQEFMTIAYLNNGAQQLSIQLAVVAGLSLIIPLLKKRTTMDGGASLAVVLVIYMVWSLQPIIWLFAPLSYLICYSLLAKRARQSGNEIHSVFSVLSVSAPGFIWIFVYKIYPNDVYLYAFVFSYSVQLAMTGIARLMEKHYRSRTLLSNHGVVAWAVLQGWSLIAIPVLVVYQPATINLIFNALFVLFLIFSATWLFFKWQPDLDNCPVDIFRWYRQGSIALLASALYVLIFI</sequence>
<protein>
    <recommendedName>
        <fullName evidence="3">Phytol kinase</fullName>
    </recommendedName>
</protein>
<keyword evidence="1" id="KW-0472">Membrane</keyword>